<protein>
    <submittedName>
        <fullName evidence="2">Uncharacterized protein</fullName>
    </submittedName>
</protein>
<evidence type="ECO:0000313" key="3">
    <source>
        <dbReference type="Proteomes" id="UP001153076"/>
    </source>
</evidence>
<dbReference type="PROSITE" id="PS51257">
    <property type="entry name" value="PROKAR_LIPOPROTEIN"/>
    <property type="match status" value="1"/>
</dbReference>
<name>A0A9Q1JI89_9CARY</name>
<evidence type="ECO:0000313" key="2">
    <source>
        <dbReference type="EMBL" id="KAJ8426467.1"/>
    </source>
</evidence>
<dbReference type="Proteomes" id="UP001153076">
    <property type="component" value="Unassembled WGS sequence"/>
</dbReference>
<reference evidence="2" key="1">
    <citation type="submission" date="2022-04" db="EMBL/GenBank/DDBJ databases">
        <title>Carnegiea gigantea Genome sequencing and assembly v2.</title>
        <authorList>
            <person name="Copetti D."/>
            <person name="Sanderson M.J."/>
            <person name="Burquez A."/>
            <person name="Wojciechowski M.F."/>
        </authorList>
    </citation>
    <scope>NUCLEOTIDE SEQUENCE</scope>
    <source>
        <strain evidence="2">SGP5-SGP5p</strain>
        <tissue evidence="2">Aerial part</tissue>
    </source>
</reference>
<dbReference type="AlphaFoldDB" id="A0A9Q1JI89"/>
<organism evidence="2 3">
    <name type="scientific">Carnegiea gigantea</name>
    <dbReference type="NCBI Taxonomy" id="171969"/>
    <lineage>
        <taxon>Eukaryota</taxon>
        <taxon>Viridiplantae</taxon>
        <taxon>Streptophyta</taxon>
        <taxon>Embryophyta</taxon>
        <taxon>Tracheophyta</taxon>
        <taxon>Spermatophyta</taxon>
        <taxon>Magnoliopsida</taxon>
        <taxon>eudicotyledons</taxon>
        <taxon>Gunneridae</taxon>
        <taxon>Pentapetalae</taxon>
        <taxon>Caryophyllales</taxon>
        <taxon>Cactineae</taxon>
        <taxon>Cactaceae</taxon>
        <taxon>Cactoideae</taxon>
        <taxon>Echinocereeae</taxon>
        <taxon>Carnegiea</taxon>
    </lineage>
</organism>
<accession>A0A9Q1JI89</accession>
<keyword evidence="3" id="KW-1185">Reference proteome</keyword>
<feature type="compositionally biased region" description="Basic and acidic residues" evidence="1">
    <location>
        <begin position="345"/>
        <end position="355"/>
    </location>
</feature>
<feature type="region of interest" description="Disordered" evidence="1">
    <location>
        <begin position="284"/>
        <end position="355"/>
    </location>
</feature>
<evidence type="ECO:0000256" key="1">
    <source>
        <dbReference type="SAM" id="MobiDB-lite"/>
    </source>
</evidence>
<gene>
    <name evidence="2" type="ORF">Cgig2_012380</name>
</gene>
<feature type="compositionally biased region" description="Basic and acidic residues" evidence="1">
    <location>
        <begin position="62"/>
        <end position="72"/>
    </location>
</feature>
<sequence>MVRFCRVFGTFIPCCSTFLGCLYIELGVGTLIPHPTPFPFQRSFWLLLMSSNSTTSPLSVSHSEHGDNDRNNSDSPLCAFPKPSGSHPMGGGRGDHPCPPSQKMGPSYAQATKFGVGSSYQPQHSTNPKGVYPSFSSPDHVTDPQLGNLQSPNLRAQESPCFGPPASPPIEHMEELKALCLPGLHEVCALYGSDAYQIDTCPDLPTQSKVEIVVEKFGGAKVTTQVNASNSTSANTPITTADQWIRVSPKKRFCSMVSSYVGKSSPLKPPPSPLVTIVDPIQQRGLSSPTSSPSFLPQVYELASKGPTHEPEPDIPSLAHSIQMLNPDHPTNTDPLNAMDDNPMEDSKDNDYEDS</sequence>
<comment type="caution">
    <text evidence="2">The sequence shown here is derived from an EMBL/GenBank/DDBJ whole genome shotgun (WGS) entry which is preliminary data.</text>
</comment>
<dbReference type="EMBL" id="JAKOGI010001287">
    <property type="protein sequence ID" value="KAJ8426467.1"/>
    <property type="molecule type" value="Genomic_DNA"/>
</dbReference>
<proteinExistence type="predicted"/>
<feature type="region of interest" description="Disordered" evidence="1">
    <location>
        <begin position="56"/>
        <end position="106"/>
    </location>
</feature>